<dbReference type="PANTHER" id="PTHR43005">
    <property type="entry name" value="BLR7065 PROTEIN"/>
    <property type="match status" value="1"/>
</dbReference>
<protein>
    <submittedName>
        <fullName evidence="9">Sugar ABC transporter permease</fullName>
    </submittedName>
</protein>
<dbReference type="PANTHER" id="PTHR43005:SF1">
    <property type="entry name" value="SPERMIDINE_PUTRESCINE TRANSPORT SYSTEM PERMEASE PROTEIN"/>
    <property type="match status" value="1"/>
</dbReference>
<evidence type="ECO:0000256" key="3">
    <source>
        <dbReference type="ARBA" id="ARBA00022475"/>
    </source>
</evidence>
<evidence type="ECO:0000256" key="4">
    <source>
        <dbReference type="ARBA" id="ARBA00022692"/>
    </source>
</evidence>
<evidence type="ECO:0000256" key="6">
    <source>
        <dbReference type="ARBA" id="ARBA00023136"/>
    </source>
</evidence>
<feature type="transmembrane region" description="Helical" evidence="7">
    <location>
        <begin position="124"/>
        <end position="145"/>
    </location>
</feature>
<evidence type="ECO:0000256" key="2">
    <source>
        <dbReference type="ARBA" id="ARBA00022448"/>
    </source>
</evidence>
<dbReference type="Proteomes" id="UP000768567">
    <property type="component" value="Unassembled WGS sequence"/>
</dbReference>
<accession>A0ABR9R648</accession>
<dbReference type="SUPFAM" id="SSF161098">
    <property type="entry name" value="MetI-like"/>
    <property type="match status" value="1"/>
</dbReference>
<evidence type="ECO:0000313" key="9">
    <source>
        <dbReference type="EMBL" id="MBE5038628.1"/>
    </source>
</evidence>
<evidence type="ECO:0000256" key="5">
    <source>
        <dbReference type="ARBA" id="ARBA00022989"/>
    </source>
</evidence>
<dbReference type="InterPro" id="IPR035906">
    <property type="entry name" value="MetI-like_sf"/>
</dbReference>
<feature type="transmembrane region" description="Helical" evidence="7">
    <location>
        <begin position="177"/>
        <end position="200"/>
    </location>
</feature>
<keyword evidence="2 7" id="KW-0813">Transport</keyword>
<feature type="transmembrane region" description="Helical" evidence="7">
    <location>
        <begin position="21"/>
        <end position="45"/>
    </location>
</feature>
<feature type="transmembrane region" description="Helical" evidence="7">
    <location>
        <begin position="86"/>
        <end position="112"/>
    </location>
</feature>
<gene>
    <name evidence="9" type="ORF">INF35_12590</name>
</gene>
<organism evidence="9 10">
    <name type="scientific">Gemmiger gallinarum</name>
    <dbReference type="NCBI Taxonomy" id="2779354"/>
    <lineage>
        <taxon>Bacteria</taxon>
        <taxon>Bacillati</taxon>
        <taxon>Bacillota</taxon>
        <taxon>Clostridia</taxon>
        <taxon>Eubacteriales</taxon>
        <taxon>Gemmiger</taxon>
    </lineage>
</organism>
<dbReference type="PROSITE" id="PS50928">
    <property type="entry name" value="ABC_TM1"/>
    <property type="match status" value="1"/>
</dbReference>
<comment type="subcellular location">
    <subcellularLocation>
        <location evidence="1 7">Cell membrane</location>
        <topology evidence="1 7">Multi-pass membrane protein</topology>
    </subcellularLocation>
</comment>
<comment type="similarity">
    <text evidence="7">Belongs to the binding-protein-dependent transport system permease family.</text>
</comment>
<proteinExistence type="inferred from homology"/>
<dbReference type="CDD" id="cd06261">
    <property type="entry name" value="TM_PBP2"/>
    <property type="match status" value="1"/>
</dbReference>
<sequence length="312" mass="34447">MAFSAAKNIRRGRTLTQRQGDTIFSVLLILPTILVTTVFILVPVVDSVIQSFLDYKMKNIISGKPGTWNNFENYIKLFTNSKLGPAILQTFLFCLIVVVAQFILGMALALVLNSNIKCARFFRSIMMTPWCVPTVISALIWMWIFQPQYGLMRYIVSVVTFGQVTDLAMLNSPSTALLGIAIAALWKQVPLSTLLLLAGLQNVPGEIQEAATMDGASARVCFFRITLPYMKSVIKVVLSMAIIENFKQFPLIWTMTGGGPNNATTTLAVLSYREAFVSNNLGSGAAVTTVWMLLMIVVVVVYNKFMGDNETT</sequence>
<keyword evidence="10" id="KW-1185">Reference proteome</keyword>
<feature type="transmembrane region" description="Helical" evidence="7">
    <location>
        <begin position="281"/>
        <end position="302"/>
    </location>
</feature>
<evidence type="ECO:0000256" key="7">
    <source>
        <dbReference type="RuleBase" id="RU363032"/>
    </source>
</evidence>
<dbReference type="Gene3D" id="1.10.3720.10">
    <property type="entry name" value="MetI-like"/>
    <property type="match status" value="1"/>
</dbReference>
<comment type="caution">
    <text evidence="9">The sequence shown here is derived from an EMBL/GenBank/DDBJ whole genome shotgun (WGS) entry which is preliminary data.</text>
</comment>
<keyword evidence="6 7" id="KW-0472">Membrane</keyword>
<keyword evidence="5 7" id="KW-1133">Transmembrane helix</keyword>
<dbReference type="Pfam" id="PF00528">
    <property type="entry name" value="BPD_transp_1"/>
    <property type="match status" value="1"/>
</dbReference>
<evidence type="ECO:0000313" key="10">
    <source>
        <dbReference type="Proteomes" id="UP000768567"/>
    </source>
</evidence>
<dbReference type="RefSeq" id="WP_193502926.1">
    <property type="nucleotide sequence ID" value="NZ_JADCKC010000003.1"/>
</dbReference>
<keyword evidence="3" id="KW-1003">Cell membrane</keyword>
<dbReference type="InterPro" id="IPR000515">
    <property type="entry name" value="MetI-like"/>
</dbReference>
<name>A0ABR9R648_9FIRM</name>
<keyword evidence="4 7" id="KW-0812">Transmembrane</keyword>
<feature type="domain" description="ABC transmembrane type-1" evidence="8">
    <location>
        <begin position="87"/>
        <end position="302"/>
    </location>
</feature>
<evidence type="ECO:0000259" key="8">
    <source>
        <dbReference type="PROSITE" id="PS50928"/>
    </source>
</evidence>
<dbReference type="EMBL" id="JADCKC010000003">
    <property type="protein sequence ID" value="MBE5038628.1"/>
    <property type="molecule type" value="Genomic_DNA"/>
</dbReference>
<reference evidence="9 10" key="1">
    <citation type="submission" date="2020-10" db="EMBL/GenBank/DDBJ databases">
        <title>ChiBAC.</title>
        <authorList>
            <person name="Zenner C."/>
            <person name="Hitch T.C.A."/>
            <person name="Clavel T."/>
        </authorList>
    </citation>
    <scope>NUCLEOTIDE SEQUENCE [LARGE SCALE GENOMIC DNA]</scope>
    <source>
        <strain evidence="9 10">DSM 109015</strain>
    </source>
</reference>
<evidence type="ECO:0000256" key="1">
    <source>
        <dbReference type="ARBA" id="ARBA00004651"/>
    </source>
</evidence>